<evidence type="ECO:0000256" key="3">
    <source>
        <dbReference type="ARBA" id="ARBA00004922"/>
    </source>
</evidence>
<dbReference type="OrthoDB" id="19639at2759"/>
<evidence type="ECO:0000256" key="13">
    <source>
        <dbReference type="SAM" id="Phobius"/>
    </source>
</evidence>
<keyword evidence="15" id="KW-1185">Reference proteome</keyword>
<keyword evidence="11 13" id="KW-0472">Membrane</keyword>
<evidence type="ECO:0000256" key="8">
    <source>
        <dbReference type="ARBA" id="ARBA00022824"/>
    </source>
</evidence>
<dbReference type="GO" id="GO:1904423">
    <property type="term" value="C:dehydrodolichyl diphosphate synthase complex"/>
    <property type="evidence" value="ECO:0007669"/>
    <property type="project" value="InterPro"/>
</dbReference>
<evidence type="ECO:0000256" key="5">
    <source>
        <dbReference type="ARBA" id="ARBA00012596"/>
    </source>
</evidence>
<organism evidence="14 15">
    <name type="scientific">Hypsibius exemplaris</name>
    <name type="common">Freshwater tardigrade</name>
    <dbReference type="NCBI Taxonomy" id="2072580"/>
    <lineage>
        <taxon>Eukaryota</taxon>
        <taxon>Metazoa</taxon>
        <taxon>Ecdysozoa</taxon>
        <taxon>Tardigrada</taxon>
        <taxon>Eutardigrada</taxon>
        <taxon>Parachela</taxon>
        <taxon>Hypsibioidea</taxon>
        <taxon>Hypsibiidae</taxon>
        <taxon>Hypsibius</taxon>
    </lineage>
</organism>
<evidence type="ECO:0000256" key="11">
    <source>
        <dbReference type="ARBA" id="ARBA00023136"/>
    </source>
</evidence>
<dbReference type="Proteomes" id="UP000192578">
    <property type="component" value="Unassembled WGS sequence"/>
</dbReference>
<sequence>MGLSASLRHVALRCMWNFLHGLITFYSITASLLARFNFAKLFDHLPGYHRDFGRAQSDAKILARIPSHLGLVWSGDPSRHGLENLLELITWSAGFNVPVVSVYDRHGFWRSKKEEIRLMMEKRTSSCATSSAKSCLQIVSSNEKLLSAEVDHVEPYDFTVYSGTSVIFLSEIDGKHCIAEAARDVCLEVRAGTLSDVTINEGVLDHFIRRKRNFLDPDLVIKIGKLDSLSGYLPWHVRLTSIIFSPAREERCLSYQSFKDALAQFSRVEQRVGR</sequence>
<evidence type="ECO:0000256" key="10">
    <source>
        <dbReference type="ARBA" id="ARBA00022989"/>
    </source>
</evidence>
<evidence type="ECO:0000256" key="1">
    <source>
        <dbReference type="ARBA" id="ARBA00001946"/>
    </source>
</evidence>
<dbReference type="InterPro" id="IPR001441">
    <property type="entry name" value="UPP_synth-like"/>
</dbReference>
<feature type="transmembrane region" description="Helical" evidence="13">
    <location>
        <begin position="15"/>
        <end position="34"/>
    </location>
</feature>
<dbReference type="GO" id="GO:0045547">
    <property type="term" value="F:ditrans,polycis-polyprenyl diphosphate synthase [(2E,6E)-farnesyl diphosphate specific] activity"/>
    <property type="evidence" value="ECO:0007669"/>
    <property type="project" value="UniProtKB-EC"/>
</dbReference>
<dbReference type="UniPathway" id="UPA00378"/>
<dbReference type="EC" id="2.5.1.87" evidence="5"/>
<proteinExistence type="inferred from homology"/>
<dbReference type="GO" id="GO:0005789">
    <property type="term" value="C:endoplasmic reticulum membrane"/>
    <property type="evidence" value="ECO:0007669"/>
    <property type="project" value="UniProtKB-SubCell"/>
</dbReference>
<evidence type="ECO:0000256" key="9">
    <source>
        <dbReference type="ARBA" id="ARBA00022842"/>
    </source>
</evidence>
<dbReference type="Pfam" id="PF01255">
    <property type="entry name" value="Prenyltransf"/>
    <property type="match status" value="1"/>
</dbReference>
<comment type="cofactor">
    <cofactor evidence="1">
        <name>Mg(2+)</name>
        <dbReference type="ChEBI" id="CHEBI:18420"/>
    </cofactor>
</comment>
<keyword evidence="10 13" id="KW-1133">Transmembrane helix</keyword>
<comment type="subcellular location">
    <subcellularLocation>
        <location evidence="2">Endoplasmic reticulum membrane</location>
    </subcellularLocation>
</comment>
<reference evidence="15" key="1">
    <citation type="submission" date="2017-01" db="EMBL/GenBank/DDBJ databases">
        <title>Comparative genomics of anhydrobiosis in the tardigrade Hypsibius dujardini.</title>
        <authorList>
            <person name="Yoshida Y."/>
            <person name="Koutsovoulos G."/>
            <person name="Laetsch D."/>
            <person name="Stevens L."/>
            <person name="Kumar S."/>
            <person name="Horikawa D."/>
            <person name="Ishino K."/>
            <person name="Komine S."/>
            <person name="Tomita M."/>
            <person name="Blaxter M."/>
            <person name="Arakawa K."/>
        </authorList>
    </citation>
    <scope>NUCLEOTIDE SEQUENCE [LARGE SCALE GENOMIC DNA]</scope>
    <source>
        <strain evidence="15">Z151</strain>
    </source>
</reference>
<keyword evidence="7 13" id="KW-0812">Transmembrane</keyword>
<comment type="similarity">
    <text evidence="4">Belongs to the UPP synthase family.</text>
</comment>
<dbReference type="SUPFAM" id="SSF64005">
    <property type="entry name" value="Undecaprenyl diphosphate synthase"/>
    <property type="match status" value="1"/>
</dbReference>
<dbReference type="PANTHER" id="PTHR21528:SF0">
    <property type="entry name" value="DEHYDRODOLICHYL DIPHOSPHATE SYNTHASE COMPLEX SUBUNIT NUS1"/>
    <property type="match status" value="1"/>
</dbReference>
<comment type="catalytic activity">
    <reaction evidence="12">
        <text>n isopentenyl diphosphate + (2E,6E)-farnesyl diphosphate = a di-trans,poly-cis-polyprenyl diphosphate + n diphosphate</text>
        <dbReference type="Rhea" id="RHEA:53008"/>
        <dbReference type="Rhea" id="RHEA-COMP:19494"/>
        <dbReference type="ChEBI" id="CHEBI:33019"/>
        <dbReference type="ChEBI" id="CHEBI:128769"/>
        <dbReference type="ChEBI" id="CHEBI:136960"/>
        <dbReference type="ChEBI" id="CHEBI:175763"/>
        <dbReference type="EC" id="2.5.1.87"/>
    </reaction>
</comment>
<name>A0A1W0WJN7_HYPEX</name>
<gene>
    <name evidence="14" type="ORF">BV898_10439</name>
</gene>
<dbReference type="AlphaFoldDB" id="A0A1W0WJN7"/>
<dbReference type="EMBL" id="MTYJ01000089">
    <property type="protein sequence ID" value="OQV15431.1"/>
    <property type="molecule type" value="Genomic_DNA"/>
</dbReference>
<evidence type="ECO:0000256" key="2">
    <source>
        <dbReference type="ARBA" id="ARBA00004586"/>
    </source>
</evidence>
<evidence type="ECO:0000256" key="12">
    <source>
        <dbReference type="ARBA" id="ARBA00047353"/>
    </source>
</evidence>
<keyword evidence="8" id="KW-0256">Endoplasmic reticulum</keyword>
<keyword evidence="6" id="KW-0808">Transferase</keyword>
<evidence type="ECO:0000256" key="7">
    <source>
        <dbReference type="ARBA" id="ARBA00022692"/>
    </source>
</evidence>
<accession>A0A1W0WJN7</accession>
<protein>
    <recommendedName>
        <fullName evidence="5">ditrans,polycis-polyprenyl diphosphate synthase [(2E,6E)-farnesyldiphosphate specific]</fullName>
        <ecNumber evidence="5">2.5.1.87</ecNumber>
    </recommendedName>
</protein>
<dbReference type="PANTHER" id="PTHR21528">
    <property type="entry name" value="DEHYDRODOLICHYL DIPHOSPHATE SYNTHASE COMPLEX SUBUNIT NUS1"/>
    <property type="match status" value="1"/>
</dbReference>
<dbReference type="InterPro" id="IPR036424">
    <property type="entry name" value="UPP_synth-like_sf"/>
</dbReference>
<comment type="pathway">
    <text evidence="3">Protein modification; protein glycosylation.</text>
</comment>
<evidence type="ECO:0000256" key="6">
    <source>
        <dbReference type="ARBA" id="ARBA00022679"/>
    </source>
</evidence>
<evidence type="ECO:0000256" key="4">
    <source>
        <dbReference type="ARBA" id="ARBA00005432"/>
    </source>
</evidence>
<dbReference type="Gene3D" id="3.40.1180.10">
    <property type="entry name" value="Decaprenyl diphosphate synthase-like"/>
    <property type="match status" value="1"/>
</dbReference>
<keyword evidence="9" id="KW-0460">Magnesium</keyword>
<evidence type="ECO:0000313" key="14">
    <source>
        <dbReference type="EMBL" id="OQV15431.1"/>
    </source>
</evidence>
<comment type="caution">
    <text evidence="14">The sequence shown here is derived from an EMBL/GenBank/DDBJ whole genome shotgun (WGS) entry which is preliminary data.</text>
</comment>
<dbReference type="InterPro" id="IPR038887">
    <property type="entry name" value="Nus1/NgBR"/>
</dbReference>
<evidence type="ECO:0000313" key="15">
    <source>
        <dbReference type="Proteomes" id="UP000192578"/>
    </source>
</evidence>